<proteinExistence type="predicted"/>
<dbReference type="Proteomes" id="UP001327560">
    <property type="component" value="Chromosome 1"/>
</dbReference>
<evidence type="ECO:0000313" key="7">
    <source>
        <dbReference type="EMBL" id="WOK94753.1"/>
    </source>
</evidence>
<evidence type="ECO:0000256" key="5">
    <source>
        <dbReference type="ARBA" id="ARBA00023180"/>
    </source>
</evidence>
<dbReference type="InterPro" id="IPR049625">
    <property type="entry name" value="Glyco_transf_61_cat"/>
</dbReference>
<dbReference type="GO" id="GO:0000139">
    <property type="term" value="C:Golgi membrane"/>
    <property type="evidence" value="ECO:0007669"/>
    <property type="project" value="UniProtKB-SubCell"/>
</dbReference>
<organism evidence="7 8">
    <name type="scientific">Canna indica</name>
    <name type="common">Indian-shot</name>
    <dbReference type="NCBI Taxonomy" id="4628"/>
    <lineage>
        <taxon>Eukaryota</taxon>
        <taxon>Viridiplantae</taxon>
        <taxon>Streptophyta</taxon>
        <taxon>Embryophyta</taxon>
        <taxon>Tracheophyta</taxon>
        <taxon>Spermatophyta</taxon>
        <taxon>Magnoliopsida</taxon>
        <taxon>Liliopsida</taxon>
        <taxon>Zingiberales</taxon>
        <taxon>Cannaceae</taxon>
        <taxon>Canna</taxon>
    </lineage>
</organism>
<feature type="domain" description="Glycosyltransferase 61 catalytic" evidence="6">
    <location>
        <begin position="133"/>
        <end position="236"/>
    </location>
</feature>
<evidence type="ECO:0000256" key="4">
    <source>
        <dbReference type="ARBA" id="ARBA00022679"/>
    </source>
</evidence>
<dbReference type="PANTHER" id="PTHR20961">
    <property type="entry name" value="GLYCOSYLTRANSFERASE"/>
    <property type="match status" value="1"/>
</dbReference>
<dbReference type="PANTHER" id="PTHR20961:SF97">
    <property type="entry name" value="ALPHA-1,3-ARABINOSYLTRANSFERASE XAT3"/>
    <property type="match status" value="1"/>
</dbReference>
<dbReference type="EMBL" id="CP136890">
    <property type="protein sequence ID" value="WOK94753.1"/>
    <property type="molecule type" value="Genomic_DNA"/>
</dbReference>
<evidence type="ECO:0000259" key="6">
    <source>
        <dbReference type="Pfam" id="PF04577"/>
    </source>
</evidence>
<evidence type="ECO:0000256" key="2">
    <source>
        <dbReference type="ARBA" id="ARBA00004881"/>
    </source>
</evidence>
<evidence type="ECO:0000256" key="1">
    <source>
        <dbReference type="ARBA" id="ARBA00004323"/>
    </source>
</evidence>
<keyword evidence="4" id="KW-0808">Transferase</keyword>
<name>A0AAQ3JSH6_9LILI</name>
<protein>
    <recommendedName>
        <fullName evidence="6">Glycosyltransferase 61 catalytic domain-containing protein</fullName>
    </recommendedName>
</protein>
<gene>
    <name evidence="7" type="ORF">Cni_G03458</name>
</gene>
<comment type="subcellular location">
    <subcellularLocation>
        <location evidence="1">Golgi apparatus membrane</location>
        <topology evidence="1">Single-pass type II membrane protein</topology>
    </subcellularLocation>
</comment>
<keyword evidence="8" id="KW-1185">Reference proteome</keyword>
<comment type="pathway">
    <text evidence="2">Glycan metabolism.</text>
</comment>
<dbReference type="GO" id="GO:0016763">
    <property type="term" value="F:pentosyltransferase activity"/>
    <property type="evidence" value="ECO:0007669"/>
    <property type="project" value="UniProtKB-ARBA"/>
</dbReference>
<keyword evidence="3" id="KW-0328">Glycosyltransferase</keyword>
<evidence type="ECO:0000313" key="8">
    <source>
        <dbReference type="Proteomes" id="UP001327560"/>
    </source>
</evidence>
<reference evidence="7 8" key="1">
    <citation type="submission" date="2023-10" db="EMBL/GenBank/DDBJ databases">
        <title>Chromosome-scale genome assembly provides insights into flower coloration mechanisms of Canna indica.</title>
        <authorList>
            <person name="Li C."/>
        </authorList>
    </citation>
    <scope>NUCLEOTIDE SEQUENCE [LARGE SCALE GENOMIC DNA]</scope>
    <source>
        <tissue evidence="7">Flower</tissue>
    </source>
</reference>
<dbReference type="InterPro" id="IPR007657">
    <property type="entry name" value="Glycosyltransferase_61"/>
</dbReference>
<evidence type="ECO:0000256" key="3">
    <source>
        <dbReference type="ARBA" id="ARBA00022676"/>
    </source>
</evidence>
<accession>A0AAQ3JSH6</accession>
<dbReference type="AlphaFoldDB" id="A0AAQ3JSH6"/>
<sequence length="315" mass="34940">MGEGRAAGGNLRRWLIGGAKRPVSIARIRELTVKATSNGAPECTTTHRVPTVVFSTGGYASNLFHDFTDLLVPLFATARQFNGEVMLAITDLSVKWMEKYCLVLEKISNYPVIDLDEDKQVNCFAQVLNFPLSILDFTKFMRSTFSVQREAPLNIEDFSGRWLRLVIIAQRRSRAFTNTTEIVVTTEELGYKAVEADATVDLAQFARVVNFGDVMMGLHVAGLTNMVFLPPNATLIQVVLWGELEWMATMDFRRPTEEMGLKYEQFSIDVEESSLGEQYVPEGACGVHGSHVVPPAGVPRAEVDIPGEPDDSRCA</sequence>
<dbReference type="Pfam" id="PF04577">
    <property type="entry name" value="Glyco_transf_61"/>
    <property type="match status" value="1"/>
</dbReference>
<keyword evidence="5" id="KW-0325">Glycoprotein</keyword>